<dbReference type="InterPro" id="IPR047153">
    <property type="entry name" value="TRIM45/56/19-like"/>
</dbReference>
<evidence type="ECO:0000256" key="1">
    <source>
        <dbReference type="PROSITE-ProRule" id="PRU00024"/>
    </source>
</evidence>
<accession>A0A8W8P2H9</accession>
<protein>
    <recommendedName>
        <fullName evidence="2">B box-type domain-containing protein</fullName>
    </recommendedName>
</protein>
<dbReference type="AlphaFoldDB" id="A0A8W8P2H9"/>
<feature type="domain" description="B box-type" evidence="2">
    <location>
        <begin position="8"/>
        <end position="53"/>
    </location>
</feature>
<dbReference type="SUPFAM" id="SSF101898">
    <property type="entry name" value="NHL repeat"/>
    <property type="match status" value="1"/>
</dbReference>
<evidence type="ECO:0000313" key="3">
    <source>
        <dbReference type="EnsemblMetazoa" id="G8421.1:cds"/>
    </source>
</evidence>
<dbReference type="InterPro" id="IPR011042">
    <property type="entry name" value="6-blade_b-propeller_TolB-like"/>
</dbReference>
<dbReference type="GO" id="GO:0061630">
    <property type="term" value="F:ubiquitin protein ligase activity"/>
    <property type="evidence" value="ECO:0007669"/>
    <property type="project" value="TreeGrafter"/>
</dbReference>
<dbReference type="EnsemblMetazoa" id="G8421.1">
    <property type="protein sequence ID" value="G8421.1:cds"/>
    <property type="gene ID" value="G8421"/>
</dbReference>
<dbReference type="InterPro" id="IPR000315">
    <property type="entry name" value="Znf_B-box"/>
</dbReference>
<evidence type="ECO:0000259" key="2">
    <source>
        <dbReference type="PROSITE" id="PS50119"/>
    </source>
</evidence>
<feature type="domain" description="B box-type" evidence="2">
    <location>
        <begin position="61"/>
        <end position="114"/>
    </location>
</feature>
<dbReference type="Gene3D" id="2.120.10.30">
    <property type="entry name" value="TolB, C-terminal domain"/>
    <property type="match status" value="1"/>
</dbReference>
<name>A0A8W8P2H9_MAGGI</name>
<reference evidence="3" key="1">
    <citation type="submission" date="2022-08" db="UniProtKB">
        <authorList>
            <consortium name="EnsemblMetazoa"/>
        </authorList>
    </citation>
    <scope>IDENTIFICATION</scope>
    <source>
        <strain evidence="3">05x7-T-G4-1.051#20</strain>
    </source>
</reference>
<dbReference type="GO" id="GO:0008270">
    <property type="term" value="F:zinc ion binding"/>
    <property type="evidence" value="ECO:0007669"/>
    <property type="project" value="UniProtKB-KW"/>
</dbReference>
<dbReference type="PANTHER" id="PTHR25462:SF296">
    <property type="entry name" value="MEIOTIC P26, ISOFORM F"/>
    <property type="match status" value="1"/>
</dbReference>
<dbReference type="SUPFAM" id="SSF57845">
    <property type="entry name" value="B-box zinc-binding domain"/>
    <property type="match status" value="1"/>
</dbReference>
<dbReference type="PANTHER" id="PTHR25462">
    <property type="entry name" value="BONUS, ISOFORM C-RELATED"/>
    <property type="match status" value="1"/>
</dbReference>
<evidence type="ECO:0000313" key="4">
    <source>
        <dbReference type="Proteomes" id="UP000005408"/>
    </source>
</evidence>
<keyword evidence="4" id="KW-1185">Reference proteome</keyword>
<dbReference type="Proteomes" id="UP000005408">
    <property type="component" value="Unassembled WGS sequence"/>
</dbReference>
<keyword evidence="1" id="KW-0479">Metal-binding</keyword>
<keyword evidence="1" id="KW-0862">Zinc</keyword>
<dbReference type="PROSITE" id="PS50119">
    <property type="entry name" value="ZF_BBOX"/>
    <property type="match status" value="2"/>
</dbReference>
<keyword evidence="1" id="KW-0863">Zinc-finger</keyword>
<organism evidence="3 4">
    <name type="scientific">Magallana gigas</name>
    <name type="common">Pacific oyster</name>
    <name type="synonym">Crassostrea gigas</name>
    <dbReference type="NCBI Taxonomy" id="29159"/>
    <lineage>
        <taxon>Eukaryota</taxon>
        <taxon>Metazoa</taxon>
        <taxon>Spiralia</taxon>
        <taxon>Lophotrochozoa</taxon>
        <taxon>Mollusca</taxon>
        <taxon>Bivalvia</taxon>
        <taxon>Autobranchia</taxon>
        <taxon>Pteriomorphia</taxon>
        <taxon>Ostreida</taxon>
        <taxon>Ostreoidea</taxon>
        <taxon>Ostreidae</taxon>
        <taxon>Magallana</taxon>
    </lineage>
</organism>
<dbReference type="Gene3D" id="3.30.160.60">
    <property type="entry name" value="Classic Zinc Finger"/>
    <property type="match status" value="1"/>
</dbReference>
<proteinExistence type="predicted"/>
<dbReference type="CDD" id="cd19756">
    <property type="entry name" value="Bbox2"/>
    <property type="match status" value="1"/>
</dbReference>
<sequence length="560" mass="65450">MSTVNPQCRVHQCYNCSNDTEYYCESCSYNLCPSCKENHVYDLNTVDHQILTYLRKVNCYSIVETCVRHHDALYERYCQLCKLPICCHCTEHRKHDLQDVRIAYEAMMHQVRKVVDIIRSETLINRCIRLNKMKDRIKEWHTNSPFAHLDMLKRASKLNNKIDRALIKFDYKHSCSRQIVLMNKHLARLENYEHTYDWSATTPVQVLLSIKKTKCHRLYLERHNNQMFLTELIRKEDAINCLNKIKKTDRGKRYEEKFLKLMSFTKLHRSFSLSEVNCYHISLVTSDLVWVSDNYDLFLSNTSTGKMLYCIDDLNSELFPRYGFHTVNSEGNLMYINMNFNINKLSTDLKTKTKFIETTSSTLKPICVYCSPLTGDLLVVYTGIYPFTIIESNVTRYNEIGELIQVIQYDNRGQSLFTLPCYITENNNGDVVVSDDGAIVVTTHEGRYRFTYKGHPSETRLWPQGICTDALSHILMCDKNTNSVQMLDRDGQFLTNLLIRPSGIFSPVSLCYDAITHRLLVGSSVDYKVCIYRYITREIGFFERNLSSDQSFLTYSQSEK</sequence>